<dbReference type="AlphaFoldDB" id="A0A1L9NZP6"/>
<evidence type="ECO:0008006" key="3">
    <source>
        <dbReference type="Google" id="ProtNLM"/>
    </source>
</evidence>
<evidence type="ECO:0000313" key="1">
    <source>
        <dbReference type="EMBL" id="OJI94765.1"/>
    </source>
</evidence>
<dbReference type="EMBL" id="MLCB01000086">
    <property type="protein sequence ID" value="OJI94765.1"/>
    <property type="molecule type" value="Genomic_DNA"/>
</dbReference>
<comment type="caution">
    <text evidence="1">The sequence shown here is derived from an EMBL/GenBank/DDBJ whole genome shotgun (WGS) entry which is preliminary data.</text>
</comment>
<dbReference type="STRING" id="696762.PFRI_10000"/>
<dbReference type="OrthoDB" id="118609at2"/>
<dbReference type="RefSeq" id="WP_072629646.1">
    <property type="nucleotide sequence ID" value="NZ_JABBAN010000105.1"/>
</dbReference>
<dbReference type="Proteomes" id="UP000184514">
    <property type="component" value="Unassembled WGS sequence"/>
</dbReference>
<dbReference type="Pfam" id="PF06718">
    <property type="entry name" value="DUF1203"/>
    <property type="match status" value="1"/>
</dbReference>
<keyword evidence="2" id="KW-1185">Reference proteome</keyword>
<dbReference type="PIRSF" id="PIRSF034110">
    <property type="entry name" value="DUF1203"/>
    <property type="match status" value="1"/>
</dbReference>
<evidence type="ECO:0000313" key="2">
    <source>
        <dbReference type="Proteomes" id="UP000184514"/>
    </source>
</evidence>
<protein>
    <recommendedName>
        <fullName evidence="3">DUF1203 domain-containing protein</fullName>
    </recommendedName>
</protein>
<organism evidence="1 2">
    <name type="scientific">Planktotalea frisia</name>
    <dbReference type="NCBI Taxonomy" id="696762"/>
    <lineage>
        <taxon>Bacteria</taxon>
        <taxon>Pseudomonadati</taxon>
        <taxon>Pseudomonadota</taxon>
        <taxon>Alphaproteobacteria</taxon>
        <taxon>Rhodobacterales</taxon>
        <taxon>Paracoccaceae</taxon>
        <taxon>Planktotalea</taxon>
    </lineage>
</organism>
<reference evidence="1 2" key="1">
    <citation type="submission" date="2016-10" db="EMBL/GenBank/DDBJ databases">
        <title>Genome sequence of Planktotalea frisia SH6-1.</title>
        <authorList>
            <person name="Poehlein A."/>
            <person name="Bakenhus I."/>
            <person name="Voget S."/>
            <person name="Brinkhoff T."/>
            <person name="Simon M."/>
        </authorList>
    </citation>
    <scope>NUCLEOTIDE SEQUENCE [LARGE SCALE GENOMIC DNA]</scope>
    <source>
        <strain evidence="1 2">SH6-1</strain>
    </source>
</reference>
<gene>
    <name evidence="1" type="ORF">PFRI_10000</name>
</gene>
<proteinExistence type="predicted"/>
<accession>A0A1L9NZP6</accession>
<sequence>MSYVFSGMSTQDAAAARTGAPDAYGNPPEHGISSGSGVPCRHCLKIVPEGEAFLVFAFRPFETLHPYAETGPVFICQNDCEAPHKIEVPEVLTVSPEYLIKGYTADERIKYGTGAIVPLAKTADRLDELLSDADLSFIDIRSAKNNCWLTRVTRTT</sequence>
<name>A0A1L9NZP6_9RHOB</name>
<dbReference type="InterPro" id="IPR009593">
    <property type="entry name" value="DUF1203"/>
</dbReference>